<dbReference type="Gene3D" id="2.40.160.200">
    <property type="entry name" value="LURP1-related"/>
    <property type="match status" value="1"/>
</dbReference>
<dbReference type="EMBL" id="JABFUD020000021">
    <property type="protein sequence ID" value="KAI5063410.1"/>
    <property type="molecule type" value="Genomic_DNA"/>
</dbReference>
<proteinExistence type="predicted"/>
<accession>A0A9D4U8P4</accession>
<dbReference type="SUPFAM" id="SSF54518">
    <property type="entry name" value="Tubby C-terminal domain-like"/>
    <property type="match status" value="1"/>
</dbReference>
<keyword evidence="1" id="KW-1133">Transmembrane helix</keyword>
<keyword evidence="1" id="KW-0472">Membrane</keyword>
<dbReference type="InterPro" id="IPR025659">
    <property type="entry name" value="Tubby-like_C"/>
</dbReference>
<dbReference type="Proteomes" id="UP000886520">
    <property type="component" value="Chromosome 21"/>
</dbReference>
<dbReference type="AlphaFoldDB" id="A0A9D4U8P4"/>
<comment type="caution">
    <text evidence="2">The sequence shown here is derived from an EMBL/GenBank/DDBJ whole genome shotgun (WGS) entry which is preliminary data.</text>
</comment>
<keyword evidence="1" id="KW-0812">Transmembrane</keyword>
<gene>
    <name evidence="2" type="ORF">GOP47_0021957</name>
</gene>
<protein>
    <submittedName>
        <fullName evidence="2">Uncharacterized protein</fullName>
    </submittedName>
</protein>
<sequence>MGATQTLTSTEIELYLSRGCLAPPSYAQTAHDQSLLFTFSYPNIFHRDRVLQDAHSAPLLYSKNRVFGLKRRAEIYRGESDANSSLVFTLEPATFSSSLKIIRHEDVVVRVERGLVFCGCFGPSYIILVSPGMDLAMAVLLVAIFDDFRPRDKSSK</sequence>
<evidence type="ECO:0000256" key="1">
    <source>
        <dbReference type="SAM" id="Phobius"/>
    </source>
</evidence>
<keyword evidence="3" id="KW-1185">Reference proteome</keyword>
<name>A0A9D4U8P4_ADICA</name>
<evidence type="ECO:0000313" key="2">
    <source>
        <dbReference type="EMBL" id="KAI5063410.1"/>
    </source>
</evidence>
<dbReference type="InterPro" id="IPR038595">
    <property type="entry name" value="LOR_sf"/>
</dbReference>
<organism evidence="2 3">
    <name type="scientific">Adiantum capillus-veneris</name>
    <name type="common">Maidenhair fern</name>
    <dbReference type="NCBI Taxonomy" id="13818"/>
    <lineage>
        <taxon>Eukaryota</taxon>
        <taxon>Viridiplantae</taxon>
        <taxon>Streptophyta</taxon>
        <taxon>Embryophyta</taxon>
        <taxon>Tracheophyta</taxon>
        <taxon>Polypodiopsida</taxon>
        <taxon>Polypodiidae</taxon>
        <taxon>Polypodiales</taxon>
        <taxon>Pteridineae</taxon>
        <taxon>Pteridaceae</taxon>
        <taxon>Vittarioideae</taxon>
        <taxon>Adiantum</taxon>
    </lineage>
</organism>
<reference evidence="2" key="1">
    <citation type="submission" date="2021-01" db="EMBL/GenBank/DDBJ databases">
        <title>Adiantum capillus-veneris genome.</title>
        <authorList>
            <person name="Fang Y."/>
            <person name="Liao Q."/>
        </authorList>
    </citation>
    <scope>NUCLEOTIDE SEQUENCE</scope>
    <source>
        <strain evidence="2">H3</strain>
        <tissue evidence="2">Leaf</tissue>
    </source>
</reference>
<feature type="transmembrane region" description="Helical" evidence="1">
    <location>
        <begin position="125"/>
        <end position="145"/>
    </location>
</feature>
<evidence type="ECO:0000313" key="3">
    <source>
        <dbReference type="Proteomes" id="UP000886520"/>
    </source>
</evidence>